<dbReference type="AlphaFoldDB" id="A0A9I9EEN3"/>
<accession>A0A9I9EEN3</accession>
<name>A0A9I9EEN3_CUCME</name>
<organism evidence="1">
    <name type="scientific">Cucumis melo</name>
    <name type="common">Muskmelon</name>
    <dbReference type="NCBI Taxonomy" id="3656"/>
    <lineage>
        <taxon>Eukaryota</taxon>
        <taxon>Viridiplantae</taxon>
        <taxon>Streptophyta</taxon>
        <taxon>Embryophyta</taxon>
        <taxon>Tracheophyta</taxon>
        <taxon>Spermatophyta</taxon>
        <taxon>Magnoliopsida</taxon>
        <taxon>eudicotyledons</taxon>
        <taxon>Gunneridae</taxon>
        <taxon>Pentapetalae</taxon>
        <taxon>rosids</taxon>
        <taxon>fabids</taxon>
        <taxon>Cucurbitales</taxon>
        <taxon>Cucurbitaceae</taxon>
        <taxon>Benincaseae</taxon>
        <taxon>Cucumis</taxon>
    </lineage>
</organism>
<dbReference type="Gramene" id="MELO3C032725.2.1">
    <property type="protein sequence ID" value="MELO3C032725.2.1"/>
    <property type="gene ID" value="MELO3C032725.2"/>
</dbReference>
<reference evidence="1" key="1">
    <citation type="submission" date="2023-03" db="UniProtKB">
        <authorList>
            <consortium name="EnsemblPlants"/>
        </authorList>
    </citation>
    <scope>IDENTIFICATION</scope>
</reference>
<dbReference type="EnsemblPlants" id="MELO3C032725.2.1">
    <property type="protein sequence ID" value="MELO3C032725.2.1"/>
    <property type="gene ID" value="MELO3C032725.2"/>
</dbReference>
<evidence type="ECO:0000313" key="1">
    <source>
        <dbReference type="EnsemblPlants" id="MELO3C032725.2.1"/>
    </source>
</evidence>
<sequence length="249" mass="27564">MHVVASSVALFFASPLPFTAPLRPAIIDKLLRSWVVGFSLAQTERSSNRAARPEPLTRKPIPALTSHRAIPISTGSPVQYDIDIDMIMSDSKGPVVLGVPLGSSKSRYVPAGSQITRVRKRASLGAKVEVRAEALQEILPLSMTNMPTSLKHMQTVDYDRRLRWTNDDEIKITVGNSFKTKTTSLPPTPSIDLCFFFPILIQSAANRCKSPLAAVVRVPSFFLLSPILLRPPFDEDHFKKIRSTNQKNC</sequence>
<proteinExistence type="predicted"/>
<protein>
    <submittedName>
        <fullName evidence="1">Uncharacterized protein</fullName>
    </submittedName>
</protein>